<name>B1WV14_CROS5</name>
<dbReference type="AlphaFoldDB" id="B1WV14"/>
<keyword evidence="2" id="KW-1185">Reference proteome</keyword>
<evidence type="ECO:0000313" key="1">
    <source>
        <dbReference type="EMBL" id="ACB52211.1"/>
    </source>
</evidence>
<dbReference type="KEGG" id="cyt:cce_2863"/>
<dbReference type="EMBL" id="CP000806">
    <property type="protein sequence ID" value="ACB52211.1"/>
    <property type="molecule type" value="Genomic_DNA"/>
</dbReference>
<evidence type="ECO:0000313" key="2">
    <source>
        <dbReference type="Proteomes" id="UP000001203"/>
    </source>
</evidence>
<reference evidence="1 2" key="1">
    <citation type="journal article" date="2008" name="Proc. Natl. Acad. Sci. U.S.A.">
        <title>The genome of Cyanothece 51142, a unicellular diazotrophic cyanobacterium important in the marine nitrogen cycle.</title>
        <authorList>
            <person name="Welsh E.A."/>
            <person name="Liberton M."/>
            <person name="Stoeckel J."/>
            <person name="Loh T."/>
            <person name="Elvitigala T."/>
            <person name="Wang C."/>
            <person name="Wollam A."/>
            <person name="Fulton R.S."/>
            <person name="Clifton S.W."/>
            <person name="Jacobs J.M."/>
            <person name="Aurora R."/>
            <person name="Ghosh B.K."/>
            <person name="Sherman L.A."/>
            <person name="Smith R.D."/>
            <person name="Wilson R.K."/>
            <person name="Pakrasi H.B."/>
        </authorList>
    </citation>
    <scope>NUCLEOTIDE SEQUENCE [LARGE SCALE GENOMIC DNA]</scope>
    <source>
        <strain evidence="2">ATCC 51142 / BH68</strain>
    </source>
</reference>
<organism evidence="1 2">
    <name type="scientific">Crocosphaera subtropica (strain ATCC 51142 / BH68)</name>
    <name type="common">Cyanothece sp. (strain ATCC 51142)</name>
    <dbReference type="NCBI Taxonomy" id="43989"/>
    <lineage>
        <taxon>Bacteria</taxon>
        <taxon>Bacillati</taxon>
        <taxon>Cyanobacteriota</taxon>
        <taxon>Cyanophyceae</taxon>
        <taxon>Oscillatoriophycideae</taxon>
        <taxon>Chroococcales</taxon>
        <taxon>Aphanothecaceae</taxon>
        <taxon>Crocosphaera</taxon>
        <taxon>Crocosphaera subtropica</taxon>
    </lineage>
</organism>
<gene>
    <name evidence="1" type="ordered locus">cce_2863</name>
</gene>
<accession>B1WV14</accession>
<proteinExistence type="predicted"/>
<dbReference type="STRING" id="43989.cce_2863"/>
<protein>
    <submittedName>
        <fullName evidence="1">Uncharacterized protein</fullName>
    </submittedName>
</protein>
<sequence length="39" mass="4218">MTIEYTNNGLTNLCTAISVFRKVKQKAIASQGIQGAMSE</sequence>
<dbReference type="HOGENOM" id="CLU_3308330_0_0_3"/>
<dbReference type="Proteomes" id="UP000001203">
    <property type="component" value="Chromosome circular"/>
</dbReference>